<dbReference type="EnsemblPlants" id="evm.model.08.1108">
    <property type="protein sequence ID" value="cds.evm.model.08.1108"/>
    <property type="gene ID" value="evm.TU.08.1108"/>
</dbReference>
<dbReference type="PANTHER" id="PTHR42648">
    <property type="entry name" value="TRANSPOSASE, PUTATIVE-RELATED"/>
    <property type="match status" value="1"/>
</dbReference>
<protein>
    <recommendedName>
        <fullName evidence="2">Retroviral polymerase SH3-like domain-containing protein</fullName>
    </recommendedName>
</protein>
<dbReference type="AlphaFoldDB" id="A0A803Q7M6"/>
<reference evidence="3" key="2">
    <citation type="submission" date="2021-03" db="UniProtKB">
        <authorList>
            <consortium name="EnsemblPlants"/>
        </authorList>
    </citation>
    <scope>IDENTIFICATION</scope>
</reference>
<evidence type="ECO:0000313" key="3">
    <source>
        <dbReference type="EnsemblPlants" id="cds.evm.model.08.1108"/>
    </source>
</evidence>
<organism evidence="3 4">
    <name type="scientific">Cannabis sativa</name>
    <name type="common">Hemp</name>
    <name type="synonym">Marijuana</name>
    <dbReference type="NCBI Taxonomy" id="3483"/>
    <lineage>
        <taxon>Eukaryota</taxon>
        <taxon>Viridiplantae</taxon>
        <taxon>Streptophyta</taxon>
        <taxon>Embryophyta</taxon>
        <taxon>Tracheophyta</taxon>
        <taxon>Spermatophyta</taxon>
        <taxon>Magnoliopsida</taxon>
        <taxon>eudicotyledons</taxon>
        <taxon>Gunneridae</taxon>
        <taxon>Pentapetalae</taxon>
        <taxon>rosids</taxon>
        <taxon>fabids</taxon>
        <taxon>Rosales</taxon>
        <taxon>Cannabaceae</taxon>
        <taxon>Cannabis</taxon>
    </lineage>
</organism>
<dbReference type="Gramene" id="evm.model.08.1108">
    <property type="protein sequence ID" value="cds.evm.model.08.1108"/>
    <property type="gene ID" value="evm.TU.08.1108"/>
</dbReference>
<keyword evidence="4" id="KW-1185">Reference proteome</keyword>
<dbReference type="Pfam" id="PF25597">
    <property type="entry name" value="SH3_retrovirus"/>
    <property type="match status" value="1"/>
</dbReference>
<feature type="domain" description="Retroviral polymerase SH3-like" evidence="2">
    <location>
        <begin position="66"/>
        <end position="124"/>
    </location>
</feature>
<reference evidence="3" key="1">
    <citation type="submission" date="2018-11" db="EMBL/GenBank/DDBJ databases">
        <authorList>
            <person name="Grassa J C."/>
        </authorList>
    </citation>
    <scope>NUCLEOTIDE SEQUENCE [LARGE SCALE GENOMIC DNA]</scope>
</reference>
<sequence>MNKTLLERVWCMLKGANLGRKLWGEVVTTTNYLINRCSSVALNFKTPQEAWTGKKPCYEHLKVFGCTTYAHIRQDKLEPRAIKCMFRGYPNGVKEYKLWCLEEGFKRCIISWDVIFEEDEMPMKITKNSDNSSKPTTTQVEVGKGDNDKLPNDATNQSELPQPDEAESELSSYQLARDKKRTETRAPERLRYADFIAYALLLLKKRSIQIP</sequence>
<dbReference type="PANTHER" id="PTHR42648:SF28">
    <property type="entry name" value="TRANSPOSON-ENCODED PROTEIN WITH RIBONUCLEASE H-LIKE AND RETROVIRUS ZINC FINGER-LIKE DOMAINS"/>
    <property type="match status" value="1"/>
</dbReference>
<dbReference type="Proteomes" id="UP000596661">
    <property type="component" value="Chromosome 8"/>
</dbReference>
<name>A0A803Q7M6_CANSA</name>
<accession>A0A803Q7M6</accession>
<dbReference type="InterPro" id="IPR039537">
    <property type="entry name" value="Retrotran_Ty1/copia-like"/>
</dbReference>
<evidence type="ECO:0000256" key="1">
    <source>
        <dbReference type="SAM" id="MobiDB-lite"/>
    </source>
</evidence>
<evidence type="ECO:0000313" key="4">
    <source>
        <dbReference type="Proteomes" id="UP000596661"/>
    </source>
</evidence>
<proteinExistence type="predicted"/>
<dbReference type="InterPro" id="IPR057670">
    <property type="entry name" value="SH3_retrovirus"/>
</dbReference>
<dbReference type="OMA" id="LERVWCM"/>
<dbReference type="SUPFAM" id="SSF53098">
    <property type="entry name" value="Ribonuclease H-like"/>
    <property type="match status" value="1"/>
</dbReference>
<feature type="compositionally biased region" description="Polar residues" evidence="1">
    <location>
        <begin position="126"/>
        <end position="140"/>
    </location>
</feature>
<dbReference type="EMBL" id="UZAU01000700">
    <property type="status" value="NOT_ANNOTATED_CDS"/>
    <property type="molecule type" value="Genomic_DNA"/>
</dbReference>
<dbReference type="InterPro" id="IPR012337">
    <property type="entry name" value="RNaseH-like_sf"/>
</dbReference>
<evidence type="ECO:0000259" key="2">
    <source>
        <dbReference type="Pfam" id="PF25597"/>
    </source>
</evidence>
<feature type="region of interest" description="Disordered" evidence="1">
    <location>
        <begin position="125"/>
        <end position="184"/>
    </location>
</feature>